<dbReference type="GO" id="GO:0005737">
    <property type="term" value="C:cytoplasm"/>
    <property type="evidence" value="ECO:0007669"/>
    <property type="project" value="TreeGrafter"/>
</dbReference>
<feature type="compositionally biased region" description="Basic and acidic residues" evidence="3">
    <location>
        <begin position="1996"/>
        <end position="2008"/>
    </location>
</feature>
<feature type="compositionally biased region" description="Polar residues" evidence="3">
    <location>
        <begin position="1605"/>
        <end position="1615"/>
    </location>
</feature>
<feature type="compositionally biased region" description="Polar residues" evidence="3">
    <location>
        <begin position="144"/>
        <end position="158"/>
    </location>
</feature>
<feature type="compositionally biased region" description="Basic and acidic residues" evidence="3">
    <location>
        <begin position="511"/>
        <end position="524"/>
    </location>
</feature>
<proteinExistence type="predicted"/>
<feature type="region of interest" description="Disordered" evidence="3">
    <location>
        <begin position="2195"/>
        <end position="2468"/>
    </location>
</feature>
<reference evidence="4 5" key="1">
    <citation type="submission" date="2022-11" db="EMBL/GenBank/DDBJ databases">
        <title>Mucor velutinosus strain NIH1002 WGS.</title>
        <authorList>
            <person name="Subramanian P."/>
            <person name="Mullikin J.C."/>
            <person name="Segre J.A."/>
            <person name="Zelazny A.M."/>
        </authorList>
    </citation>
    <scope>NUCLEOTIDE SEQUENCE [LARGE SCALE GENOMIC DNA]</scope>
    <source>
        <strain evidence="4 5">NIH1002</strain>
    </source>
</reference>
<feature type="compositionally biased region" description="Basic and acidic residues" evidence="3">
    <location>
        <begin position="279"/>
        <end position="294"/>
    </location>
</feature>
<feature type="region of interest" description="Disordered" evidence="3">
    <location>
        <begin position="1141"/>
        <end position="1281"/>
    </location>
</feature>
<feature type="compositionally biased region" description="Polar residues" evidence="3">
    <location>
        <begin position="763"/>
        <end position="772"/>
    </location>
</feature>
<feature type="region of interest" description="Disordered" evidence="3">
    <location>
        <begin position="270"/>
        <end position="303"/>
    </location>
</feature>
<feature type="compositionally biased region" description="Polar residues" evidence="3">
    <location>
        <begin position="868"/>
        <end position="895"/>
    </location>
</feature>
<sequence>MSQPTLNALNNTQGYFSTFRTLDKNHLGYLSVAQVKDYFESQQLPQDDLIELAAHSNQGHLTPEQFVSVMNLSEMKRHGDVGYHSSKFRSLLRHCEEAMELVEKDQRANIPSSDNKDALIKAFKALEGFMKQFIQSLEDKPQGDNCSLNRSISPSTSEKMPGSFDFDHAPSHNMTPSMQTTPATAPVFLKDPSFNDIPGSPHARQNEKEPALGSPSPLPQTNDAAAFMSGGLKPVSNRNLNGDDAKPNNAHENDALRSNVLDSLRNAAMNDTEIDEDDSKEREIFSEEEPHERAVPSIPSARGMTSNAMEDVGVNSFKPSATTPSSFNNVDFKSKPRGMNTEDALAPLAASVATAFTATAAAATAAATALSDNNKNDFHPVNPTGTALSKSYVPETFQGGLGGDSSEPFIKNAKDTELKPEDQPSFGAEQARLSMQNSTDDEPVVYMDSDTAGAYSALPKSVESNQFGNESKPFEREFFQGGLGGNGTEPYIKNEKDTLLRPEDQPSFGAEQEKLRRLSERDNENESTNVLKHANEGIESSSSLGSTLSRMGAGAAGIAGATALGLSEHRDASDKSKGRSITSGSPDDASGDHLTSPRNTYSSSLTSGYNLEDASPSDIISNEALDNIADKVDADIKHNYLHDNSTTTDKDGVISSDALDKIADNVDAAMEGNAAPASTFTNVSPHEDVHVIVEQDTSLPLNIGNDVDIETTNNDNYRSPLTDKAAPPTAVSGSNDSATAYPGLNNNYTGSSSTMPVSDDRTASITNITGSRNPVLDAVNIPHTSPTSRSLNSNDITKDDSLKESPKDDSDSKDDKPGFFKRLFEITPEPASRSVPATSDEAASKDSTTSPADSKGSFTAGGAPTVDKANTFNANVPQSAVNATGDSSKLNSNTVGDMSPNVYGADASLPEINANGSSAVFPSTNESIRADLPLDDKNMESSDAFRIDNDINSPGFNANTNVGTSGLSPSLEKLSADIKNLSNNASDEFDRSVSSRGVDARLPSLHADLSGPNADMPDVDAKLDSSVKSPGVNTILSSLDTDMKSTNFEKPSLGSKSTGSAEIPEGNLPSSSAGFEGPDSDFTNTELPSFGGEHNKSISTHEIDSDVGSRGLNANVDLGDYGLSGSLDKLSAGLKDLKNEFSGKFDGSAGSSKVSSSLPSLDANLKSPSADLTNADAQLDGSMKTPGIDGKSPFFSSDMKTPFADIPNVDTPFKTSDAPAEMPSADSDSKSPSFNADGPSMETDVNASDVDSANVSGKLDRADSAPGVDGDDSDANVNTVGPSLTGALGMLSAGLKNLKDNISAKFEGSADTPDTDDELPNVDAKTSTDANLPHTDRKMSDLETPKLDSPSIDGKLTSSVDTPTPDGKLPSLDAGIESPDIDLPNVSNKLDRDISARDISARDINDDVKSPGFNADLKADASGLSGSLGKLSAGLKGLKNDTSGELDDSLESPNVNGETPSLDANFMGPSTKLPNVSDIFDSPLEVPGIDGKRPSLSFDSKAPSAELSNIDDKLDDSVNAPDFDGKLPSVNGAKSPAFDTSLNADRPDLAGSLGKLSPSFNDLKNDISANLSGETPSAGGEVPSLNANLNNPELPDVNKELPPLNTDSSTPNFDKTSLGGKMDASLSSPDIGDELPDINKELPPLSADNKTPNADLPNVNKELPSLDDNVETPKQETPSLDGKLSGSLNAPDLDRKLPSLNTDSRGPKFGLPNVSDIFDSSADLPDINAKLYSIESDLSTPNVNVDADVDASRPGLGKLSSSFEGLKDGISGKFNGSADTPHDNGELPSSDADFPDPNGKLPTLDVDMIGVKFGMPSIDGKLTNYIDPPTADAKLPALDADIHSPNVDLPTVHGKLDRSIDAPEIDSDTTPSEPNANSGMDTSGLSGSLGKLTAGLKGLKEDISGKLYGSTESPHAEGKRPILDADWNDSSASLPDVDRKLDNSIKTSDHDDKLPTLDSEFKAPHTDMPNIDSRYDGSLNADFTSSKVDHPNVSGKLDKSIDTPETDAKLPSIDDELESPRVDTDANVNAGHSSLSGALGILSSGFKELKDDITGVFGGSADTPDGNDKLSSVNTDYNSPKFGLPNTDLGLDGSVNTPETSGDLHSKDAELNAPHFKIPGDNTDLSASINTPDVDAKLPQLDTDMTAPKADVDVPDLHSPHVDAFTDGNTSTVLVAPPRKIGLSDSLENIGAGLTTPKTDVDVPQVDAHTDVPVAPPRSPRLSLNKQSSGAHLDDSTEPGNMDVGAPTDTSSGFKDPNFNVHVNGKPALESDLSTGLHRTASDRGDISADKTNDEGSSSSFSKPMEKKSGVINSFIGDGDAKMSQDDDDEARNNNNKPATGYAHLRTRSRTDSPEDLSAMLDDIVKRRFSDTPSESDINSTKTNEKANKKESVSGKSRNMDAPSSSVSACVSEPHASLNSDRPRSFVSDSRFKELDEQQAEVTEYSTPLASPVIPNTAPTNHPSSAAVGVPTVTLDKMDSLESDVKKQLDDMFVSVGQAPQVPAHEDDQLPSPSKTHRSSASLQSTSFQDRSAADAIKSVYDHMTSKLMTGGSKSGNDTDEDRVLKVRDGFENFTGFGVKCVSDNEDEEKHTAPSSTLK</sequence>
<feature type="compositionally biased region" description="Basic and acidic residues" evidence="3">
    <location>
        <begin position="1093"/>
        <end position="1104"/>
    </location>
</feature>
<name>A0AAN7HYI0_9FUNG</name>
<feature type="compositionally biased region" description="Low complexity" evidence="3">
    <location>
        <begin position="1420"/>
        <end position="1437"/>
    </location>
</feature>
<feature type="compositionally biased region" description="Polar residues" evidence="3">
    <location>
        <begin position="2371"/>
        <end position="2382"/>
    </location>
</feature>
<evidence type="ECO:0008006" key="6">
    <source>
        <dbReference type="Google" id="ProtNLM"/>
    </source>
</evidence>
<feature type="region of interest" description="Disordered" evidence="3">
    <location>
        <begin position="1485"/>
        <end position="1710"/>
    </location>
</feature>
<keyword evidence="5" id="KW-1185">Reference proteome</keyword>
<feature type="compositionally biased region" description="Polar residues" evidence="3">
    <location>
        <begin position="2511"/>
        <end position="2530"/>
    </location>
</feature>
<feature type="compositionally biased region" description="Basic and acidic residues" evidence="3">
    <location>
        <begin position="1389"/>
        <end position="1409"/>
    </location>
</feature>
<dbReference type="GO" id="GO:0005634">
    <property type="term" value="C:nucleus"/>
    <property type="evidence" value="ECO:0007669"/>
    <property type="project" value="UniProtKB-SubCell"/>
</dbReference>
<feature type="compositionally biased region" description="Polar residues" evidence="3">
    <location>
        <begin position="782"/>
        <end position="795"/>
    </location>
</feature>
<dbReference type="EMBL" id="JASEJX010000016">
    <property type="protein sequence ID" value="KAK4513473.1"/>
    <property type="molecule type" value="Genomic_DNA"/>
</dbReference>
<feature type="compositionally biased region" description="Basic and acidic residues" evidence="3">
    <location>
        <begin position="568"/>
        <end position="577"/>
    </location>
</feature>
<organism evidence="4 5">
    <name type="scientific">Mucor velutinosus</name>
    <dbReference type="NCBI Taxonomy" id="708070"/>
    <lineage>
        <taxon>Eukaryota</taxon>
        <taxon>Fungi</taxon>
        <taxon>Fungi incertae sedis</taxon>
        <taxon>Mucoromycota</taxon>
        <taxon>Mucoromycotina</taxon>
        <taxon>Mucoromycetes</taxon>
        <taxon>Mucorales</taxon>
        <taxon>Mucorineae</taxon>
        <taxon>Mucoraceae</taxon>
        <taxon>Mucor</taxon>
    </lineage>
</organism>
<feature type="region of interest" description="Disordered" evidence="3">
    <location>
        <begin position="139"/>
        <end position="255"/>
    </location>
</feature>
<dbReference type="Gene3D" id="1.10.238.10">
    <property type="entry name" value="EF-hand"/>
    <property type="match status" value="1"/>
</dbReference>
<dbReference type="InterPro" id="IPR011992">
    <property type="entry name" value="EF-hand-dom_pair"/>
</dbReference>
<feature type="compositionally biased region" description="Basic and acidic residues" evidence="3">
    <location>
        <begin position="2280"/>
        <end position="2294"/>
    </location>
</feature>
<feature type="compositionally biased region" description="Low complexity" evidence="3">
    <location>
        <begin position="1148"/>
        <end position="1160"/>
    </location>
</feature>
<comment type="caution">
    <text evidence="4">The sequence shown here is derived from an EMBL/GenBank/DDBJ whole genome shotgun (WGS) entry which is preliminary data.</text>
</comment>
<feature type="compositionally biased region" description="Basic and acidic residues" evidence="3">
    <location>
        <begin position="412"/>
        <end position="422"/>
    </location>
</feature>
<feature type="compositionally biased region" description="Polar residues" evidence="3">
    <location>
        <begin position="1243"/>
        <end position="1255"/>
    </location>
</feature>
<feature type="compositionally biased region" description="Polar residues" evidence="3">
    <location>
        <begin position="710"/>
        <end position="719"/>
    </location>
</feature>
<feature type="region of interest" description="Disordered" evidence="3">
    <location>
        <begin position="2578"/>
        <end position="2599"/>
    </location>
</feature>
<evidence type="ECO:0000256" key="1">
    <source>
        <dbReference type="ARBA" id="ARBA00004123"/>
    </source>
</evidence>
<dbReference type="GO" id="GO:0043484">
    <property type="term" value="P:regulation of RNA splicing"/>
    <property type="evidence" value="ECO:0007669"/>
    <property type="project" value="TreeGrafter"/>
</dbReference>
<feature type="region of interest" description="Disordered" evidence="3">
    <location>
        <begin position="2495"/>
        <end position="2534"/>
    </location>
</feature>
<dbReference type="InterPro" id="IPR052082">
    <property type="entry name" value="Myelin_sheath_structural"/>
</dbReference>
<feature type="compositionally biased region" description="Basic and acidic residues" evidence="3">
    <location>
        <begin position="1936"/>
        <end position="1965"/>
    </location>
</feature>
<dbReference type="PANTHER" id="PTHR23348:SF16">
    <property type="entry name" value="LEUCINE RICH REPEAT FAMILY PROTEIN"/>
    <property type="match status" value="1"/>
</dbReference>
<feature type="compositionally biased region" description="Polar residues" evidence="3">
    <location>
        <begin position="950"/>
        <end position="968"/>
    </location>
</feature>
<feature type="region of interest" description="Disordered" evidence="3">
    <location>
        <begin position="1861"/>
        <end position="1889"/>
    </location>
</feature>
<feature type="compositionally biased region" description="Polar residues" evidence="3">
    <location>
        <begin position="2394"/>
        <end position="2409"/>
    </location>
</feature>
<evidence type="ECO:0000313" key="5">
    <source>
        <dbReference type="Proteomes" id="UP001304243"/>
    </source>
</evidence>
<feature type="region of interest" description="Disordered" evidence="3">
    <location>
        <begin position="1305"/>
        <end position="1470"/>
    </location>
</feature>
<feature type="region of interest" description="Disordered" evidence="3">
    <location>
        <begin position="1907"/>
        <end position="2031"/>
    </location>
</feature>
<evidence type="ECO:0000256" key="3">
    <source>
        <dbReference type="SAM" id="MobiDB-lite"/>
    </source>
</evidence>
<feature type="compositionally biased region" description="Basic and acidic residues" evidence="3">
    <location>
        <begin position="241"/>
        <end position="255"/>
    </location>
</feature>
<dbReference type="Proteomes" id="UP001304243">
    <property type="component" value="Unassembled WGS sequence"/>
</dbReference>
<accession>A0AAN7HYI0</accession>
<feature type="compositionally biased region" description="Basic and acidic residues" evidence="3">
    <location>
        <begin position="1914"/>
        <end position="1923"/>
    </location>
</feature>
<feature type="region of interest" description="Disordered" evidence="3">
    <location>
        <begin position="1038"/>
        <end position="1115"/>
    </location>
</feature>
<feature type="compositionally biased region" description="Polar residues" evidence="3">
    <location>
        <begin position="1166"/>
        <end position="1176"/>
    </location>
</feature>
<feature type="compositionally biased region" description="Basic and acidic residues" evidence="3">
    <location>
        <begin position="2383"/>
        <end position="2393"/>
    </location>
</feature>
<feature type="region of interest" description="Disordered" evidence="3">
    <location>
        <begin position="399"/>
        <end position="423"/>
    </location>
</feature>
<feature type="region of interest" description="Disordered" evidence="3">
    <location>
        <begin position="1740"/>
        <end position="1800"/>
    </location>
</feature>
<feature type="region of interest" description="Disordered" evidence="3">
    <location>
        <begin position="710"/>
        <end position="895"/>
    </location>
</feature>
<feature type="compositionally biased region" description="Polar residues" evidence="3">
    <location>
        <begin position="2440"/>
        <end position="2449"/>
    </location>
</feature>
<feature type="region of interest" description="Disordered" evidence="3">
    <location>
        <begin position="476"/>
        <end position="548"/>
    </location>
</feature>
<evidence type="ECO:0000313" key="4">
    <source>
        <dbReference type="EMBL" id="KAK4513473.1"/>
    </source>
</evidence>
<feature type="compositionally biased region" description="Polar residues" evidence="3">
    <location>
        <begin position="731"/>
        <end position="756"/>
    </location>
</feature>
<dbReference type="RefSeq" id="XP_064680139.1">
    <property type="nucleotide sequence ID" value="XM_064824762.1"/>
</dbReference>
<keyword evidence="2" id="KW-0539">Nucleus</keyword>
<feature type="compositionally biased region" description="Polar residues" evidence="3">
    <location>
        <begin position="1558"/>
        <end position="1575"/>
    </location>
</feature>
<feature type="compositionally biased region" description="Polar residues" evidence="3">
    <location>
        <begin position="172"/>
        <end position="183"/>
    </location>
</feature>
<evidence type="ECO:0000256" key="2">
    <source>
        <dbReference type="ARBA" id="ARBA00023242"/>
    </source>
</evidence>
<gene>
    <name evidence="4" type="ORF">ATC70_005474</name>
</gene>
<feature type="compositionally biased region" description="Polar residues" evidence="3">
    <location>
        <begin position="596"/>
        <end position="609"/>
    </location>
</feature>
<dbReference type="SUPFAM" id="SSF47473">
    <property type="entry name" value="EF-hand"/>
    <property type="match status" value="1"/>
</dbReference>
<feature type="region of interest" description="Disordered" evidence="3">
    <location>
        <begin position="946"/>
        <end position="968"/>
    </location>
</feature>
<feature type="compositionally biased region" description="Basic and acidic residues" evidence="3">
    <location>
        <begin position="1334"/>
        <end position="1346"/>
    </location>
</feature>
<feature type="compositionally biased region" description="Polar residues" evidence="3">
    <location>
        <begin position="1038"/>
        <end position="1060"/>
    </location>
</feature>
<protein>
    <recommendedName>
        <fullName evidence="6">EF-hand domain-containing protein</fullName>
    </recommendedName>
</protein>
<feature type="region of interest" description="Disordered" evidence="3">
    <location>
        <begin position="568"/>
        <end position="609"/>
    </location>
</feature>
<feature type="compositionally biased region" description="Basic and acidic residues" evidence="3">
    <location>
        <begin position="796"/>
        <end position="824"/>
    </location>
</feature>
<dbReference type="PANTHER" id="PTHR23348">
    <property type="entry name" value="PERIAXIN/AHNAK"/>
    <property type="match status" value="1"/>
</dbReference>
<dbReference type="GeneID" id="89949160"/>
<feature type="compositionally biased region" description="Polar residues" evidence="3">
    <location>
        <begin position="1868"/>
        <end position="1881"/>
    </location>
</feature>
<feature type="compositionally biased region" description="Basic and acidic residues" evidence="3">
    <location>
        <begin position="492"/>
        <end position="504"/>
    </location>
</feature>
<comment type="subcellular location">
    <subcellularLocation>
        <location evidence="1">Nucleus</location>
    </subcellularLocation>
</comment>